<dbReference type="InterPro" id="IPR015122">
    <property type="entry name" value="Tn916-Xis"/>
</dbReference>
<dbReference type="AlphaFoldDB" id="A0AAE3E1G6"/>
<evidence type="ECO:0000313" key="2">
    <source>
        <dbReference type="Proteomes" id="UP001198242"/>
    </source>
</evidence>
<dbReference type="RefSeq" id="WP_308457169.1">
    <property type="nucleotide sequence ID" value="NZ_JAJEQM010000026.1"/>
</dbReference>
<dbReference type="InterPro" id="IPR010093">
    <property type="entry name" value="SinI_DNA-bd"/>
</dbReference>
<organism evidence="1 2">
    <name type="scientific">Hominilimicola fabiformis</name>
    <dbReference type="NCBI Taxonomy" id="2885356"/>
    <lineage>
        <taxon>Bacteria</taxon>
        <taxon>Bacillati</taxon>
        <taxon>Bacillota</taxon>
        <taxon>Clostridia</taxon>
        <taxon>Eubacteriales</taxon>
        <taxon>Oscillospiraceae</taxon>
        <taxon>Hominilimicola</taxon>
    </lineage>
</organism>
<accession>A0AAE3E1G6</accession>
<proteinExistence type="predicted"/>
<dbReference type="Proteomes" id="UP001198242">
    <property type="component" value="Unassembled WGS sequence"/>
</dbReference>
<keyword evidence="1" id="KW-0238">DNA-binding</keyword>
<keyword evidence="2" id="KW-1185">Reference proteome</keyword>
<reference evidence="1 2" key="1">
    <citation type="submission" date="2021-10" db="EMBL/GenBank/DDBJ databases">
        <title>Anaerobic single-cell dispensing facilitates the cultivation of human gut bacteria.</title>
        <authorList>
            <person name="Afrizal A."/>
        </authorList>
    </citation>
    <scope>NUCLEOTIDE SEQUENCE [LARGE SCALE GENOMIC DNA]</scope>
    <source>
        <strain evidence="1 2">CLA-AA-H232</strain>
    </source>
</reference>
<dbReference type="Gene3D" id="3.90.105.50">
    <property type="match status" value="1"/>
</dbReference>
<dbReference type="NCBIfam" id="TIGR01764">
    <property type="entry name" value="excise"/>
    <property type="match status" value="1"/>
</dbReference>
<dbReference type="GO" id="GO:0003677">
    <property type="term" value="F:DNA binding"/>
    <property type="evidence" value="ECO:0007669"/>
    <property type="project" value="UniProtKB-KW"/>
</dbReference>
<protein>
    <submittedName>
        <fullName evidence="1">Excisionase family DNA-binding protein</fullName>
    </submittedName>
</protein>
<dbReference type="EMBL" id="JAJEQM010000026">
    <property type="protein sequence ID" value="MCC2211781.1"/>
    <property type="molecule type" value="Genomic_DNA"/>
</dbReference>
<dbReference type="Pfam" id="PF09035">
    <property type="entry name" value="Tn916-Xis"/>
    <property type="match status" value="1"/>
</dbReference>
<name>A0AAE3E1G6_9FIRM</name>
<evidence type="ECO:0000313" key="1">
    <source>
        <dbReference type="EMBL" id="MCC2211781.1"/>
    </source>
</evidence>
<sequence length="82" mass="9787">MANQKDISSIKNNIPISEKYMLTIYEASAYFNIGVKKLRRMAENNEGRFAFYMGNRYLIVRTKFENYIEQLIMDEFDVNEDE</sequence>
<dbReference type="InterPro" id="IPR038148">
    <property type="entry name" value="Tn1545/Tn916_Xis"/>
</dbReference>
<gene>
    <name evidence="1" type="ORF">LKE05_13425</name>
</gene>
<comment type="caution">
    <text evidence="1">The sequence shown here is derived from an EMBL/GenBank/DDBJ whole genome shotgun (WGS) entry which is preliminary data.</text>
</comment>